<evidence type="ECO:0000313" key="10">
    <source>
        <dbReference type="Proteomes" id="UP001216674"/>
    </source>
</evidence>
<evidence type="ECO:0000256" key="6">
    <source>
        <dbReference type="ARBA" id="ARBA00023004"/>
    </source>
</evidence>
<evidence type="ECO:0000259" key="7">
    <source>
        <dbReference type="Pfam" id="PF00775"/>
    </source>
</evidence>
<comment type="cofactor">
    <cofactor evidence="1">
        <name>Fe(3+)</name>
        <dbReference type="ChEBI" id="CHEBI:29034"/>
    </cofactor>
</comment>
<dbReference type="PANTHER" id="PTHR33711">
    <property type="entry name" value="DIOXYGENASE, PUTATIVE (AFU_ORTHOLOGUE AFUA_2G02910)-RELATED"/>
    <property type="match status" value="1"/>
</dbReference>
<dbReference type="EMBL" id="JARJLM010000280">
    <property type="protein sequence ID" value="MDF3834536.1"/>
    <property type="molecule type" value="Genomic_DNA"/>
</dbReference>
<dbReference type="InterPro" id="IPR039390">
    <property type="entry name" value="1_2-HQD/HQD"/>
</dbReference>
<dbReference type="Proteomes" id="UP001216674">
    <property type="component" value="Unassembled WGS sequence"/>
</dbReference>
<sequence length="296" mass="32449">MSESPVASLPHAEADRLTAQVVDSFGQAPDPRLRQMMQALVRHLHAFVRETEPTEAEWMQAIRFLTRTGQMCDDVVRQEFILLSDTLGVSMLVDAINHRKPQGATETTVLGPFYMAGMPERAPGEDMAHTPGECALVHGHARTLDGRPVAGAVLDIWQTAANGMYSGQDPAQPHGNLRGRYRTDAEGYFAIRTILPVSYPIPSDGPVGQMMAATGRHVYRPAHLHFMVDAPGFRTVVTHLFNAGDAYLASDAVFGVKPSLVIDYVRREGGDPLGRRFGIEGPYHEARYDFVLAEGA</sequence>
<dbReference type="InterPro" id="IPR015889">
    <property type="entry name" value="Intradiol_dOase_core"/>
</dbReference>
<keyword evidence="4 9" id="KW-0223">Dioxygenase</keyword>
<evidence type="ECO:0000256" key="5">
    <source>
        <dbReference type="ARBA" id="ARBA00023002"/>
    </source>
</evidence>
<evidence type="ECO:0000259" key="8">
    <source>
        <dbReference type="Pfam" id="PF04444"/>
    </source>
</evidence>
<dbReference type="Pfam" id="PF04444">
    <property type="entry name" value="Dioxygenase_N"/>
    <property type="match status" value="1"/>
</dbReference>
<dbReference type="InterPro" id="IPR050770">
    <property type="entry name" value="Intradiol_RC_Dioxygenase"/>
</dbReference>
<feature type="domain" description="Catechol dioxygenase N-terminal" evidence="8">
    <location>
        <begin position="30"/>
        <end position="105"/>
    </location>
</feature>
<dbReference type="GO" id="GO:0051213">
    <property type="term" value="F:dioxygenase activity"/>
    <property type="evidence" value="ECO:0007669"/>
    <property type="project" value="UniProtKB-KW"/>
</dbReference>
<organism evidence="9 10">
    <name type="scientific">Cupriavidus basilensis</name>
    <dbReference type="NCBI Taxonomy" id="68895"/>
    <lineage>
        <taxon>Bacteria</taxon>
        <taxon>Pseudomonadati</taxon>
        <taxon>Pseudomonadota</taxon>
        <taxon>Betaproteobacteria</taxon>
        <taxon>Burkholderiales</taxon>
        <taxon>Burkholderiaceae</taxon>
        <taxon>Cupriavidus</taxon>
    </lineage>
</organism>
<accession>A0ABT6AS46</accession>
<keyword evidence="5" id="KW-0560">Oxidoreductase</keyword>
<feature type="domain" description="Intradiol ring-cleavage dioxygenases" evidence="7">
    <location>
        <begin position="125"/>
        <end position="292"/>
    </location>
</feature>
<dbReference type="Pfam" id="PF00775">
    <property type="entry name" value="Dioxygenase_C"/>
    <property type="match status" value="1"/>
</dbReference>
<comment type="caution">
    <text evidence="9">The sequence shown here is derived from an EMBL/GenBank/DDBJ whole genome shotgun (WGS) entry which is preliminary data.</text>
</comment>
<dbReference type="PANTHER" id="PTHR33711:SF7">
    <property type="entry name" value="INTRADIOL RING-CLEAVAGE DIOXYGENASES DOMAIN-CONTAINING PROTEIN-RELATED"/>
    <property type="match status" value="1"/>
</dbReference>
<evidence type="ECO:0000256" key="3">
    <source>
        <dbReference type="ARBA" id="ARBA00022723"/>
    </source>
</evidence>
<dbReference type="CDD" id="cd03461">
    <property type="entry name" value="1_2-HQD"/>
    <property type="match status" value="1"/>
</dbReference>
<dbReference type="RefSeq" id="WP_017230528.1">
    <property type="nucleotide sequence ID" value="NZ_JARJLM010000280.1"/>
</dbReference>
<protein>
    <submittedName>
        <fullName evidence="9">Intradiol ring-cleavage dioxygenase</fullName>
    </submittedName>
</protein>
<keyword evidence="10" id="KW-1185">Reference proteome</keyword>
<dbReference type="Gene3D" id="2.60.130.10">
    <property type="entry name" value="Aromatic compound dioxygenase"/>
    <property type="match status" value="1"/>
</dbReference>
<proteinExistence type="inferred from homology"/>
<reference evidence="9 10" key="1">
    <citation type="submission" date="2023-03" db="EMBL/GenBank/DDBJ databases">
        <title>Draft assemblies of triclosan tolerant bacteria isolated from returned activated sludge.</title>
        <authorList>
            <person name="Van Hamelsveld S."/>
        </authorList>
    </citation>
    <scope>NUCLEOTIDE SEQUENCE [LARGE SCALE GENOMIC DNA]</scope>
    <source>
        <strain evidence="9 10">GW210010_S58</strain>
    </source>
</reference>
<evidence type="ECO:0000313" key="9">
    <source>
        <dbReference type="EMBL" id="MDF3834536.1"/>
    </source>
</evidence>
<name>A0ABT6AS46_9BURK</name>
<evidence type="ECO:0000256" key="4">
    <source>
        <dbReference type="ARBA" id="ARBA00022964"/>
    </source>
</evidence>
<keyword evidence="3" id="KW-0479">Metal-binding</keyword>
<evidence type="ECO:0000256" key="2">
    <source>
        <dbReference type="ARBA" id="ARBA00007825"/>
    </source>
</evidence>
<dbReference type="SUPFAM" id="SSF49482">
    <property type="entry name" value="Aromatic compound dioxygenase"/>
    <property type="match status" value="1"/>
</dbReference>
<dbReference type="InterPro" id="IPR007535">
    <property type="entry name" value="Catechol_dOase_N"/>
</dbReference>
<comment type="similarity">
    <text evidence="2">Belongs to the intradiol ring-cleavage dioxygenase family.</text>
</comment>
<keyword evidence="6" id="KW-0408">Iron</keyword>
<dbReference type="InterPro" id="IPR000627">
    <property type="entry name" value="Intradiol_dOase_C"/>
</dbReference>
<gene>
    <name evidence="9" type="ORF">P3W85_16460</name>
</gene>
<evidence type="ECO:0000256" key="1">
    <source>
        <dbReference type="ARBA" id="ARBA00001965"/>
    </source>
</evidence>